<organism evidence="3 4">
    <name type="scientific">Chlamydomonas schloesseri</name>
    <dbReference type="NCBI Taxonomy" id="2026947"/>
    <lineage>
        <taxon>Eukaryota</taxon>
        <taxon>Viridiplantae</taxon>
        <taxon>Chlorophyta</taxon>
        <taxon>core chlorophytes</taxon>
        <taxon>Chlorophyceae</taxon>
        <taxon>CS clade</taxon>
        <taxon>Chlamydomonadales</taxon>
        <taxon>Chlamydomonadaceae</taxon>
        <taxon>Chlamydomonas</taxon>
    </lineage>
</organism>
<dbReference type="OrthoDB" id="536927at2759"/>
<feature type="compositionally biased region" description="Low complexity" evidence="2">
    <location>
        <begin position="184"/>
        <end position="201"/>
    </location>
</feature>
<dbReference type="Gene3D" id="3.80.10.10">
    <property type="entry name" value="Ribonuclease Inhibitor"/>
    <property type="match status" value="1"/>
</dbReference>
<reference evidence="3" key="1">
    <citation type="journal article" date="2020" name="bioRxiv">
        <title>Comparative genomics of Chlamydomonas.</title>
        <authorList>
            <person name="Craig R.J."/>
            <person name="Hasan A.R."/>
            <person name="Ness R.W."/>
            <person name="Keightley P.D."/>
        </authorList>
    </citation>
    <scope>NUCLEOTIDE SEQUENCE</scope>
    <source>
        <strain evidence="3">CCAP 11/173</strain>
    </source>
</reference>
<evidence type="ECO:0000313" key="3">
    <source>
        <dbReference type="EMBL" id="KAG2450562.1"/>
    </source>
</evidence>
<dbReference type="GO" id="GO:0031146">
    <property type="term" value="P:SCF-dependent proteasomal ubiquitin-dependent protein catabolic process"/>
    <property type="evidence" value="ECO:0007669"/>
    <property type="project" value="TreeGrafter"/>
</dbReference>
<accession>A0A836B859</accession>
<dbReference type="SUPFAM" id="SSF52047">
    <property type="entry name" value="RNI-like"/>
    <property type="match status" value="1"/>
</dbReference>
<comment type="subcellular location">
    <subcellularLocation>
        <location evidence="1">Cytoplasm</location>
        <location evidence="1">Cytoskeleton</location>
        <location evidence="1">Cilium axoneme</location>
    </subcellularLocation>
</comment>
<dbReference type="InterPro" id="IPR032675">
    <property type="entry name" value="LRR_dom_sf"/>
</dbReference>
<feature type="compositionally biased region" description="Low complexity" evidence="2">
    <location>
        <begin position="922"/>
        <end position="933"/>
    </location>
</feature>
<dbReference type="PANTHER" id="PTHR13318">
    <property type="entry name" value="PARTNER OF PAIRED, ISOFORM B-RELATED"/>
    <property type="match status" value="1"/>
</dbReference>
<proteinExistence type="predicted"/>
<feature type="region of interest" description="Disordered" evidence="2">
    <location>
        <begin position="852"/>
        <end position="873"/>
    </location>
</feature>
<name>A0A836B859_9CHLO</name>
<feature type="region of interest" description="Disordered" evidence="2">
    <location>
        <begin position="908"/>
        <end position="943"/>
    </location>
</feature>
<evidence type="ECO:0008006" key="5">
    <source>
        <dbReference type="Google" id="ProtNLM"/>
    </source>
</evidence>
<dbReference type="AlphaFoldDB" id="A0A836B859"/>
<evidence type="ECO:0000256" key="1">
    <source>
        <dbReference type="ARBA" id="ARBA00004430"/>
    </source>
</evidence>
<dbReference type="EMBL" id="JAEHOD010000011">
    <property type="protein sequence ID" value="KAG2450562.1"/>
    <property type="molecule type" value="Genomic_DNA"/>
</dbReference>
<evidence type="ECO:0000313" key="4">
    <source>
        <dbReference type="Proteomes" id="UP000613740"/>
    </source>
</evidence>
<feature type="region of interest" description="Disordered" evidence="2">
    <location>
        <begin position="293"/>
        <end position="324"/>
    </location>
</feature>
<protein>
    <recommendedName>
        <fullName evidence="5">F-box domain-containing protein</fullName>
    </recommendedName>
</protein>
<dbReference type="GO" id="GO:0019005">
    <property type="term" value="C:SCF ubiquitin ligase complex"/>
    <property type="evidence" value="ECO:0007669"/>
    <property type="project" value="TreeGrafter"/>
</dbReference>
<dbReference type="GO" id="GO:0005930">
    <property type="term" value="C:axoneme"/>
    <property type="evidence" value="ECO:0007669"/>
    <property type="project" value="UniProtKB-SubCell"/>
</dbReference>
<keyword evidence="4" id="KW-1185">Reference proteome</keyword>
<comment type="caution">
    <text evidence="3">The sequence shown here is derived from an EMBL/GenBank/DDBJ whole genome shotgun (WGS) entry which is preliminary data.</text>
</comment>
<gene>
    <name evidence="3" type="ORF">HYH02_005063</name>
</gene>
<dbReference type="Proteomes" id="UP000613740">
    <property type="component" value="Unassembled WGS sequence"/>
</dbReference>
<dbReference type="PANTHER" id="PTHR13318:SF190">
    <property type="entry name" value="PARTNER OF PAIRED, ISOFORM B"/>
    <property type="match status" value="1"/>
</dbReference>
<sequence length="1197" mass="119794">MDSLEPAAVCLLLPEVVSRVYRFLDHTDLEAGLRVCRTWREALAPRVRALCWSVDAAGSFPPHTLRTLPACFSRVSSLCLVADSDSCAHRADRPPLHDEAALAAATASRGSQPLQWRSADVCKLLGCVQTLALVSGAGLGAAAAAVSSSGRPQHQQQLSADLGLLAFLSGLHHSCTQESELQKQHNQQQQQQQQQQQIQEQVQLLAPRDGPQWDDGAAGAGADARACPPLGSVQRLVLLGEAWRLGLPPLAVAAAAGLPKPLTSLAAGLGMYLPNLTHLDLAPVWELTPAGLTLADGDEEPAGRGPLQSQQGQHDRAGSGDGMSATEDLIVSTMDVLLSAGSRGRLAFGCAADAGGPGGAAGLSRSVGRSGGGGAGGGCPAVELAAVRSLAGLKQLRHLSARLNIGDTDRLAAWAGALTALPPALSCLRLLGPLCYCPDVADAVTGWGRGLPGLRLLQLELGECCHSHPDLESEMYGDPESWTSSCFAGVLPKLTQLRSLQLDVDDITPDLWRDALACCKGDSGSLHGAEAAARAAATAPAAVAGALGASAAGNGPGFAAGTAAGGLLALRLRQRGFSGACDGAGIADLSGLVDLCLTLGDGPNLSDLSALTRLTRLELQLLGLSDYVAAAAEAAEAAAPGPATAVTEGVGLGPAGCEEQAGGPPTGSHAVCTATAAASAATGETDTAVNDLDAALADLALAATASRAAEDGGPLPVVHTRGGAGPAAGQSGPAGPMAAAALPKAAGGLLPLITRSLGRLRQLHLSCRSATIALEGLGVIGRPSHCPRLRLLQLTAPLRCAAGTGAPGSPAGGAALQSGLGAGEQRQSGCGLCLPDELEWLDLVNTEAASSHVAAGPRPASSRSPHGGAVQRGAAPPLLRLAGLPQGLRHLQLAGIAVEVVEGAAHDNSSGAADAEEGGKKSGSAALAGLGPAGPGPKAAPEPLAGQRLRQRPCTATVSLVGCVVRCPLSRLWGSGLRVLDLTGSTLLSPEPCPTAGRQTAREACRGSGTTACPPAPPAAVVAGVADVSALTPPALPALVEALAACCDLRQLRLWGCCRGGGMLRPLGDAGLAALAAAHPRLTALEVNATAASPEGLAAMAALRRLRALRVLVAGQEGAAALGRALAAARALGPRAWPGPGPGPGLGVASDAAAQLESLEVVMASCGLAFVADCVREQLVAGLPGVVVQLRAQQTGD</sequence>
<feature type="region of interest" description="Disordered" evidence="2">
    <location>
        <begin position="178"/>
        <end position="201"/>
    </location>
</feature>
<evidence type="ECO:0000256" key="2">
    <source>
        <dbReference type="SAM" id="MobiDB-lite"/>
    </source>
</evidence>